<dbReference type="EMBL" id="SUNJ01015236">
    <property type="protein sequence ID" value="TPP55911.1"/>
    <property type="molecule type" value="Genomic_DNA"/>
</dbReference>
<dbReference type="Proteomes" id="UP000316759">
    <property type="component" value="Unassembled WGS sequence"/>
</dbReference>
<name>A0A504Y5L1_FASGI</name>
<proteinExistence type="predicted"/>
<reference evidence="1 2" key="1">
    <citation type="submission" date="2019-04" db="EMBL/GenBank/DDBJ databases">
        <title>Annotation for the trematode Fasciola gigantica.</title>
        <authorList>
            <person name="Choi Y.-J."/>
        </authorList>
    </citation>
    <scope>NUCLEOTIDE SEQUENCE [LARGE SCALE GENOMIC DNA]</scope>
    <source>
        <strain evidence="1">Uganda_cow_1</strain>
    </source>
</reference>
<protein>
    <submittedName>
        <fullName evidence="1">Uncharacterized protein</fullName>
    </submittedName>
</protein>
<evidence type="ECO:0000313" key="2">
    <source>
        <dbReference type="Proteomes" id="UP000316759"/>
    </source>
</evidence>
<keyword evidence="2" id="KW-1185">Reference proteome</keyword>
<dbReference type="AlphaFoldDB" id="A0A504Y5L1"/>
<gene>
    <name evidence="1" type="ORF">FGIG_03584</name>
</gene>
<organism evidence="1 2">
    <name type="scientific">Fasciola gigantica</name>
    <name type="common">Giant liver fluke</name>
    <dbReference type="NCBI Taxonomy" id="46835"/>
    <lineage>
        <taxon>Eukaryota</taxon>
        <taxon>Metazoa</taxon>
        <taxon>Spiralia</taxon>
        <taxon>Lophotrochozoa</taxon>
        <taxon>Platyhelminthes</taxon>
        <taxon>Trematoda</taxon>
        <taxon>Digenea</taxon>
        <taxon>Plagiorchiida</taxon>
        <taxon>Echinostomata</taxon>
        <taxon>Echinostomatoidea</taxon>
        <taxon>Fasciolidae</taxon>
        <taxon>Fasciola</taxon>
    </lineage>
</organism>
<comment type="caution">
    <text evidence="1">The sequence shown here is derived from an EMBL/GenBank/DDBJ whole genome shotgun (WGS) entry which is preliminary data.</text>
</comment>
<evidence type="ECO:0000313" key="1">
    <source>
        <dbReference type="EMBL" id="TPP55911.1"/>
    </source>
</evidence>
<sequence length="120" mass="13499">MCGYGLLSRLCGASGKRRPQDRIQCTHNPGAYMVTHVCFFIRSQGHVHRANEWCDTSPSIDPNCPTCSLLSNTPRTLHVRVDQLTRCNRQQSVHPLHHVLSCRIGAKCIRTNQRYVSLAG</sequence>
<accession>A0A504Y5L1</accession>